<name>A0A3S5CSA4_9PLAT</name>
<gene>
    <name evidence="1" type="ORF">PXEA_LOCUS37450</name>
</gene>
<organism evidence="1 2">
    <name type="scientific">Protopolystoma xenopodis</name>
    <dbReference type="NCBI Taxonomy" id="117903"/>
    <lineage>
        <taxon>Eukaryota</taxon>
        <taxon>Metazoa</taxon>
        <taxon>Spiralia</taxon>
        <taxon>Lophotrochozoa</taxon>
        <taxon>Platyhelminthes</taxon>
        <taxon>Monogenea</taxon>
        <taxon>Polyopisthocotylea</taxon>
        <taxon>Polystomatidea</taxon>
        <taxon>Polystomatidae</taxon>
        <taxon>Protopolystoma</taxon>
    </lineage>
</organism>
<accession>A0A3S5CSA4</accession>
<dbReference type="AlphaFoldDB" id="A0A3S5CSA4"/>
<dbReference type="EMBL" id="CAAALY010288068">
    <property type="protein sequence ID" value="VEL44010.1"/>
    <property type="molecule type" value="Genomic_DNA"/>
</dbReference>
<reference evidence="1" key="1">
    <citation type="submission" date="2018-11" db="EMBL/GenBank/DDBJ databases">
        <authorList>
            <consortium name="Pathogen Informatics"/>
        </authorList>
    </citation>
    <scope>NUCLEOTIDE SEQUENCE</scope>
</reference>
<dbReference type="Proteomes" id="UP000784294">
    <property type="component" value="Unassembled WGS sequence"/>
</dbReference>
<evidence type="ECO:0000313" key="2">
    <source>
        <dbReference type="Proteomes" id="UP000784294"/>
    </source>
</evidence>
<comment type="caution">
    <text evidence="1">The sequence shown here is derived from an EMBL/GenBank/DDBJ whole genome shotgun (WGS) entry which is preliminary data.</text>
</comment>
<keyword evidence="2" id="KW-1185">Reference proteome</keyword>
<evidence type="ECO:0000313" key="1">
    <source>
        <dbReference type="EMBL" id="VEL44010.1"/>
    </source>
</evidence>
<proteinExistence type="predicted"/>
<sequence length="73" mass="8292">MTDELHNRQTQTRGIVCQNSNASIGNSQTPDDECVRDDQFVHKAVCSGFLLTPFLGRFFPDDDCLCKRHLHVL</sequence>
<protein>
    <submittedName>
        <fullName evidence="1">Uncharacterized protein</fullName>
    </submittedName>
</protein>